<keyword evidence="15" id="KW-0732">Signal</keyword>
<evidence type="ECO:0000256" key="5">
    <source>
        <dbReference type="ARBA" id="ARBA00022692"/>
    </source>
</evidence>
<comment type="subcellular location">
    <subcellularLocation>
        <location evidence="1 11">Cell outer membrane</location>
        <topology evidence="1 11">Multi-pass membrane protein</topology>
    </subcellularLocation>
</comment>
<dbReference type="InterPro" id="IPR010916">
    <property type="entry name" value="TonB_box_CS"/>
</dbReference>
<evidence type="ECO:0000313" key="18">
    <source>
        <dbReference type="EMBL" id="KCZ86091.1"/>
    </source>
</evidence>
<evidence type="ECO:0000256" key="11">
    <source>
        <dbReference type="PROSITE-ProRule" id="PRU01360"/>
    </source>
</evidence>
<dbReference type="Gene3D" id="2.40.170.20">
    <property type="entry name" value="TonB-dependent receptor, beta-barrel domain"/>
    <property type="match status" value="1"/>
</dbReference>
<evidence type="ECO:0000256" key="9">
    <source>
        <dbReference type="ARBA" id="ARBA00023136"/>
    </source>
</evidence>
<keyword evidence="6" id="KW-0408">Iron</keyword>
<reference evidence="18 19" key="1">
    <citation type="journal article" date="2014" name="Antonie Van Leeuwenhoek">
        <title>Hyphomonas beringensis sp. nov. and Hyphomonas chukchiensis sp. nov., isolated from surface seawater of the Bering Sea and Chukchi Sea.</title>
        <authorList>
            <person name="Li C."/>
            <person name="Lai Q."/>
            <person name="Li G."/>
            <person name="Dong C."/>
            <person name="Wang J."/>
            <person name="Liao Y."/>
            <person name="Shao Z."/>
        </authorList>
    </citation>
    <scope>NUCLEOTIDE SEQUENCE [LARGE SCALE GENOMIC DNA]</scope>
    <source>
        <strain evidence="18 19">MHS-3</strain>
    </source>
</reference>
<feature type="short sequence motif" description="TonB box" evidence="12">
    <location>
        <begin position="45"/>
        <end position="51"/>
    </location>
</feature>
<evidence type="ECO:0000256" key="2">
    <source>
        <dbReference type="ARBA" id="ARBA00022448"/>
    </source>
</evidence>
<evidence type="ECO:0000256" key="14">
    <source>
        <dbReference type="SAM" id="MobiDB-lite"/>
    </source>
</evidence>
<dbReference type="InterPro" id="IPR000531">
    <property type="entry name" value="Beta-barrel_TonB"/>
</dbReference>
<evidence type="ECO:0000256" key="10">
    <source>
        <dbReference type="ARBA" id="ARBA00023237"/>
    </source>
</evidence>
<keyword evidence="4" id="KW-0410">Iron transport</keyword>
<keyword evidence="2 11" id="KW-0813">Transport</keyword>
<keyword evidence="19" id="KW-1185">Reference proteome</keyword>
<dbReference type="RefSeq" id="WP_162177498.1">
    <property type="nucleotide sequence ID" value="NZ_ARYH01000001.1"/>
</dbReference>
<evidence type="ECO:0000256" key="8">
    <source>
        <dbReference type="ARBA" id="ARBA00023077"/>
    </source>
</evidence>
<dbReference type="PATRIC" id="fig|1280949.3.peg.2127"/>
<evidence type="ECO:0000256" key="15">
    <source>
        <dbReference type="SAM" id="SignalP"/>
    </source>
</evidence>
<evidence type="ECO:0000256" key="13">
    <source>
        <dbReference type="RuleBase" id="RU003357"/>
    </source>
</evidence>
<evidence type="ECO:0000256" key="4">
    <source>
        <dbReference type="ARBA" id="ARBA00022496"/>
    </source>
</evidence>
<evidence type="ECO:0000259" key="16">
    <source>
        <dbReference type="Pfam" id="PF00593"/>
    </source>
</evidence>
<dbReference type="PANTHER" id="PTHR32552">
    <property type="entry name" value="FERRICHROME IRON RECEPTOR-RELATED"/>
    <property type="match status" value="1"/>
</dbReference>
<keyword evidence="5 11" id="KW-0812">Transmembrane</keyword>
<evidence type="ECO:0000313" key="19">
    <source>
        <dbReference type="Proteomes" id="UP000027446"/>
    </source>
</evidence>
<keyword evidence="3 11" id="KW-1134">Transmembrane beta strand</keyword>
<feature type="chain" id="PRO_5001660883" evidence="15">
    <location>
        <begin position="23"/>
        <end position="780"/>
    </location>
</feature>
<dbReference type="PROSITE" id="PS00430">
    <property type="entry name" value="TONB_DEPENDENT_REC_1"/>
    <property type="match status" value="1"/>
</dbReference>
<dbReference type="InterPro" id="IPR012910">
    <property type="entry name" value="Plug_dom"/>
</dbReference>
<keyword evidence="9 11" id="KW-0472">Membrane</keyword>
<protein>
    <submittedName>
        <fullName evidence="18">Putative TonB-dependent receptor</fullName>
    </submittedName>
</protein>
<keyword evidence="8 12" id="KW-0798">TonB box</keyword>
<evidence type="ECO:0000256" key="12">
    <source>
        <dbReference type="PROSITE-ProRule" id="PRU10143"/>
    </source>
</evidence>
<dbReference type="eggNOG" id="COG1629">
    <property type="taxonomic scope" value="Bacteria"/>
</dbReference>
<keyword evidence="10 11" id="KW-0998">Cell outer membrane</keyword>
<dbReference type="Proteomes" id="UP000027446">
    <property type="component" value="Unassembled WGS sequence"/>
</dbReference>
<evidence type="ECO:0000256" key="7">
    <source>
        <dbReference type="ARBA" id="ARBA00023065"/>
    </source>
</evidence>
<comment type="similarity">
    <text evidence="11 13">Belongs to the TonB-dependent receptor family.</text>
</comment>
<evidence type="ECO:0000256" key="6">
    <source>
        <dbReference type="ARBA" id="ARBA00023004"/>
    </source>
</evidence>
<dbReference type="PANTHER" id="PTHR32552:SF81">
    <property type="entry name" value="TONB-DEPENDENT OUTER MEMBRANE RECEPTOR"/>
    <property type="match status" value="1"/>
</dbReference>
<dbReference type="Pfam" id="PF07715">
    <property type="entry name" value="Plug"/>
    <property type="match status" value="1"/>
</dbReference>
<name>A0A069E9L5_9PROT</name>
<feature type="region of interest" description="Disordered" evidence="14">
    <location>
        <begin position="460"/>
        <end position="499"/>
    </location>
</feature>
<dbReference type="SUPFAM" id="SSF56935">
    <property type="entry name" value="Porins"/>
    <property type="match status" value="1"/>
</dbReference>
<gene>
    <name evidence="18" type="ORF">HAD_10410</name>
</gene>
<evidence type="ECO:0000259" key="17">
    <source>
        <dbReference type="Pfam" id="PF07715"/>
    </source>
</evidence>
<dbReference type="STRING" id="1280949.HAD_10410"/>
<feature type="domain" description="TonB-dependent receptor plug" evidence="17">
    <location>
        <begin position="57"/>
        <end position="163"/>
    </location>
</feature>
<proteinExistence type="inferred from homology"/>
<dbReference type="AlphaFoldDB" id="A0A069E9L5"/>
<accession>A0A069E9L5</accession>
<feature type="domain" description="TonB-dependent receptor-like beta-barrel" evidence="16">
    <location>
        <begin position="294"/>
        <end position="743"/>
    </location>
</feature>
<dbReference type="GO" id="GO:0006826">
    <property type="term" value="P:iron ion transport"/>
    <property type="evidence" value="ECO:0007669"/>
    <property type="project" value="UniProtKB-KW"/>
</dbReference>
<sequence>MKKNIWSLTSTIALLLGGVAIAGGAASAQNADADRADTEVRQLDTVTVTAQKREQSAQDVPVSITAVSGEQIVEAGAGNLEDLKGYLPNVEIVDSPGRNRVVIRGLGSGAGNIAFEQSVGMYIDGIYASRAALFQAPFLDMERVEVLKGPQGVLFGKNSIAGAVSVITNKPTSEFEAEISGSYEFEHESYEVTGILSGQIAEGLYGRIAAKTSDEGAFMDNPVLGRDVPELNTNVVRGTLVWDASPDTELMLKVEGSKFNNDGSSWQLFADYSPGTLPYIAENDPASLPPGLFAPIYFGSRALGEDFILDNTSFINEEEATEQESFTTTFQAKHDFGSNELTYLFGYGEFDRSQFTDQDFSAAQVLSLDRGEDFNQFSHELRLASTGGGPLDYLVGLYYLDREFTLTTYQNLLGNLPPAAAFSLGGSYTENTSSLSAFGQVTWHVSDVLRLTGGLRYSEEDKDASKENSTYEFGSTSVLKPQPTNPARPNYSIDDSRSESGIDPAISVQWDVGPSAMLYASWTRASKAGGFNSQDVTGTLENFSYDEETAEAWELGVKAELLDRRLRTNASIFRTKFDDLQVGAFDPRISAFAVTNASKAISQGAELEVLFALSDSITIGSNIAYLDAEYEDFVVSCPDNPVAAARLDCFIGGTPARPLVDLEGVTLENAPEITSSSFIEYNQLVGNSFEFTTKLDASFKDETTLNFSQDYNLMSEPVWKLNLRVALANLDNGWEVAASAYNLTDEQPITFAGQAFSQPGVYWATRDRGREVRVSARYRF</sequence>
<dbReference type="PROSITE" id="PS52016">
    <property type="entry name" value="TONB_DEPENDENT_REC_3"/>
    <property type="match status" value="1"/>
</dbReference>
<feature type="signal peptide" evidence="15">
    <location>
        <begin position="1"/>
        <end position="22"/>
    </location>
</feature>
<dbReference type="GO" id="GO:0009279">
    <property type="term" value="C:cell outer membrane"/>
    <property type="evidence" value="ECO:0007669"/>
    <property type="project" value="UniProtKB-SubCell"/>
</dbReference>
<keyword evidence="7" id="KW-0406">Ion transport</keyword>
<keyword evidence="18" id="KW-0675">Receptor</keyword>
<feature type="compositionally biased region" description="Polar residues" evidence="14">
    <location>
        <begin position="467"/>
        <end position="479"/>
    </location>
</feature>
<dbReference type="InterPro" id="IPR036942">
    <property type="entry name" value="Beta-barrel_TonB_sf"/>
</dbReference>
<dbReference type="EMBL" id="ARYH01000001">
    <property type="protein sequence ID" value="KCZ86091.1"/>
    <property type="molecule type" value="Genomic_DNA"/>
</dbReference>
<evidence type="ECO:0000256" key="1">
    <source>
        <dbReference type="ARBA" id="ARBA00004571"/>
    </source>
</evidence>
<dbReference type="InterPro" id="IPR039426">
    <property type="entry name" value="TonB-dep_rcpt-like"/>
</dbReference>
<comment type="caution">
    <text evidence="18">The sequence shown here is derived from an EMBL/GenBank/DDBJ whole genome shotgun (WGS) entry which is preliminary data.</text>
</comment>
<dbReference type="Pfam" id="PF00593">
    <property type="entry name" value="TonB_dep_Rec_b-barrel"/>
    <property type="match status" value="1"/>
</dbReference>
<organism evidence="18 19">
    <name type="scientific">Hyphomonas adhaerens MHS-3</name>
    <dbReference type="NCBI Taxonomy" id="1280949"/>
    <lineage>
        <taxon>Bacteria</taxon>
        <taxon>Pseudomonadati</taxon>
        <taxon>Pseudomonadota</taxon>
        <taxon>Alphaproteobacteria</taxon>
        <taxon>Hyphomonadales</taxon>
        <taxon>Hyphomonadaceae</taxon>
        <taxon>Hyphomonas</taxon>
    </lineage>
</organism>
<evidence type="ECO:0000256" key="3">
    <source>
        <dbReference type="ARBA" id="ARBA00022452"/>
    </source>
</evidence>